<feature type="domain" description="PiggyBac transposable element-derived protein" evidence="1">
    <location>
        <begin position="54"/>
        <end position="124"/>
    </location>
</feature>
<dbReference type="EMBL" id="BLXT01004499">
    <property type="protein sequence ID" value="GFO13748.1"/>
    <property type="molecule type" value="Genomic_DNA"/>
</dbReference>
<name>A0AAV4B2E9_9GAST</name>
<sequence>MAFNFLQSLMALTQNTDDEGTPVDEFDDNADESDTCIKLNLNEEEEVDGDIDSSDPLLRVPQVADAMSRKRYTDIGKYLHIKDNASVVAAGQDGYDPLFKIRPVIKCVKQACNTLFRPGASISLMKL</sequence>
<dbReference type="AlphaFoldDB" id="A0AAV4B2E9"/>
<accession>A0AAV4B2E9</accession>
<dbReference type="InterPro" id="IPR029526">
    <property type="entry name" value="PGBD"/>
</dbReference>
<comment type="caution">
    <text evidence="2">The sequence shown here is derived from an EMBL/GenBank/DDBJ whole genome shotgun (WGS) entry which is preliminary data.</text>
</comment>
<dbReference type="Proteomes" id="UP000735302">
    <property type="component" value="Unassembled WGS sequence"/>
</dbReference>
<evidence type="ECO:0000313" key="3">
    <source>
        <dbReference type="Proteomes" id="UP000735302"/>
    </source>
</evidence>
<evidence type="ECO:0000259" key="1">
    <source>
        <dbReference type="Pfam" id="PF13843"/>
    </source>
</evidence>
<protein>
    <submittedName>
        <fullName evidence="2">PiggyBac transposable element-derived protein 3</fullName>
    </submittedName>
</protein>
<keyword evidence="3" id="KW-1185">Reference proteome</keyword>
<dbReference type="Pfam" id="PF13843">
    <property type="entry name" value="DDE_Tnp_1_7"/>
    <property type="match status" value="1"/>
</dbReference>
<reference evidence="2 3" key="1">
    <citation type="journal article" date="2021" name="Elife">
        <title>Chloroplast acquisition without the gene transfer in kleptoplastic sea slugs, Plakobranchus ocellatus.</title>
        <authorList>
            <person name="Maeda T."/>
            <person name="Takahashi S."/>
            <person name="Yoshida T."/>
            <person name="Shimamura S."/>
            <person name="Takaki Y."/>
            <person name="Nagai Y."/>
            <person name="Toyoda A."/>
            <person name="Suzuki Y."/>
            <person name="Arimoto A."/>
            <person name="Ishii H."/>
            <person name="Satoh N."/>
            <person name="Nishiyama T."/>
            <person name="Hasebe M."/>
            <person name="Maruyama T."/>
            <person name="Minagawa J."/>
            <person name="Obokata J."/>
            <person name="Shigenobu S."/>
        </authorList>
    </citation>
    <scope>NUCLEOTIDE SEQUENCE [LARGE SCALE GENOMIC DNA]</scope>
</reference>
<evidence type="ECO:0000313" key="2">
    <source>
        <dbReference type="EMBL" id="GFO13748.1"/>
    </source>
</evidence>
<gene>
    <name evidence="2" type="ORF">PoB_004025300</name>
</gene>
<organism evidence="2 3">
    <name type="scientific">Plakobranchus ocellatus</name>
    <dbReference type="NCBI Taxonomy" id="259542"/>
    <lineage>
        <taxon>Eukaryota</taxon>
        <taxon>Metazoa</taxon>
        <taxon>Spiralia</taxon>
        <taxon>Lophotrochozoa</taxon>
        <taxon>Mollusca</taxon>
        <taxon>Gastropoda</taxon>
        <taxon>Heterobranchia</taxon>
        <taxon>Euthyneura</taxon>
        <taxon>Panpulmonata</taxon>
        <taxon>Sacoglossa</taxon>
        <taxon>Placobranchoidea</taxon>
        <taxon>Plakobranchidae</taxon>
        <taxon>Plakobranchus</taxon>
    </lineage>
</organism>
<proteinExistence type="predicted"/>